<dbReference type="AlphaFoldDB" id="A0A1W1XE47"/>
<gene>
    <name evidence="2" type="ORF">SAMN02745134_01562</name>
</gene>
<dbReference type="InterPro" id="IPR000182">
    <property type="entry name" value="GNAT_dom"/>
</dbReference>
<feature type="domain" description="N-acetyltransferase" evidence="1">
    <location>
        <begin position="15"/>
        <end position="103"/>
    </location>
</feature>
<dbReference type="GO" id="GO:0016747">
    <property type="term" value="F:acyltransferase activity, transferring groups other than amino-acyl groups"/>
    <property type="evidence" value="ECO:0007669"/>
    <property type="project" value="InterPro"/>
</dbReference>
<keyword evidence="3" id="KW-1185">Reference proteome</keyword>
<reference evidence="2 3" key="1">
    <citation type="submission" date="2017-04" db="EMBL/GenBank/DDBJ databases">
        <authorList>
            <person name="Afonso C.L."/>
            <person name="Miller P.J."/>
            <person name="Scott M.A."/>
            <person name="Spackman E."/>
            <person name="Goraichik I."/>
            <person name="Dimitrov K.M."/>
            <person name="Suarez D.L."/>
            <person name="Swayne D.E."/>
        </authorList>
    </citation>
    <scope>NUCLEOTIDE SEQUENCE [LARGE SCALE GENOMIC DNA]</scope>
    <source>
        <strain evidence="2 3">DSM 12555</strain>
    </source>
</reference>
<dbReference type="Proteomes" id="UP000192468">
    <property type="component" value="Unassembled WGS sequence"/>
</dbReference>
<dbReference type="RefSeq" id="WP_084115035.1">
    <property type="nucleotide sequence ID" value="NZ_FWXH01000003.1"/>
</dbReference>
<dbReference type="EMBL" id="FWXH01000003">
    <property type="protein sequence ID" value="SMC22157.1"/>
    <property type="molecule type" value="Genomic_DNA"/>
</dbReference>
<protein>
    <submittedName>
        <fullName evidence="2">Acetyltransferase (GNAT) domain-containing protein</fullName>
    </submittedName>
</protein>
<dbReference type="Pfam" id="PF13302">
    <property type="entry name" value="Acetyltransf_3"/>
    <property type="match status" value="1"/>
</dbReference>
<dbReference type="STRING" id="1121291.SAMN02745134_01562"/>
<evidence type="ECO:0000313" key="2">
    <source>
        <dbReference type="EMBL" id="SMC22157.1"/>
    </source>
</evidence>
<accession>A0A1W1XE47</accession>
<proteinExistence type="predicted"/>
<sequence>MDSVYVTCPQFEDKRFKLRFISIDDCDDLLKVYSDKKAVPLFNSDNCGGDDFYYNTRERMKQALDYWKLEYEQKGFVRWSIVDKKYNVLIGTIELFHRDSKDYFNNCGLLRLDLRSDYEIKDNIIDILKLIIDKTYPLFGCDMIATKAFSIGSERIIALKELGFIPTEEKLVGHDGTEYSSYYFKKR</sequence>
<dbReference type="Gene3D" id="3.40.630.30">
    <property type="match status" value="1"/>
</dbReference>
<name>A0A1W1XE47_9CLOT</name>
<dbReference type="SUPFAM" id="SSF55729">
    <property type="entry name" value="Acyl-CoA N-acyltransferases (Nat)"/>
    <property type="match status" value="1"/>
</dbReference>
<evidence type="ECO:0000313" key="3">
    <source>
        <dbReference type="Proteomes" id="UP000192468"/>
    </source>
</evidence>
<dbReference type="InterPro" id="IPR016181">
    <property type="entry name" value="Acyl_CoA_acyltransferase"/>
</dbReference>
<dbReference type="OrthoDB" id="359038at2"/>
<organism evidence="2 3">
    <name type="scientific">Clostridium acidisoli DSM 12555</name>
    <dbReference type="NCBI Taxonomy" id="1121291"/>
    <lineage>
        <taxon>Bacteria</taxon>
        <taxon>Bacillati</taxon>
        <taxon>Bacillota</taxon>
        <taxon>Clostridia</taxon>
        <taxon>Eubacteriales</taxon>
        <taxon>Clostridiaceae</taxon>
        <taxon>Clostridium</taxon>
    </lineage>
</organism>
<evidence type="ECO:0000259" key="1">
    <source>
        <dbReference type="Pfam" id="PF13302"/>
    </source>
</evidence>
<keyword evidence="2" id="KW-0808">Transferase</keyword>